<dbReference type="AlphaFoldDB" id="A0A9W9MQ09"/>
<name>A0A9W9MQ09_9EURO</name>
<accession>A0A9W9MQ09</accession>
<evidence type="ECO:0000313" key="3">
    <source>
        <dbReference type="EMBL" id="KAJ5205222.1"/>
    </source>
</evidence>
<proteinExistence type="inferred from homology"/>
<keyword evidence="2" id="KW-0560">Oxidoreductase</keyword>
<sequence length="314" mass="33933">MDPFRKKFSVDDIPRLSGKVIIVTGGATGIGKQVVEQLLRHNAKVYVASRSKGKFEQLLNHLELIDPLMVAGLRFLELDLSDATSCISAAKHFTDLEGRLDVLIANAALSVVPETLTSDGIEVQFGNLIQHTSETFGEARVVIVASHAHAMYNPVLPDKINFEGLRTEGLPTIKSLGDVQASLQSTQISGTEELEAKMNEAEILIGTVGAAPGTDSAALPPAFKFINTSLVRLMSISPEDGALTTLLVATDPEIKSKSLSGRYFDVGPLAGKFYYGYSWDATDSKLSDLAKDEHLGEMLWNWSVEAEASINPFV</sequence>
<dbReference type="PANTHER" id="PTHR43157">
    <property type="entry name" value="PHOSPHATIDYLINOSITOL-GLYCAN BIOSYNTHESIS CLASS F PROTEIN-RELATED"/>
    <property type="match status" value="1"/>
</dbReference>
<dbReference type="InterPro" id="IPR002347">
    <property type="entry name" value="SDR_fam"/>
</dbReference>
<dbReference type="InterPro" id="IPR036291">
    <property type="entry name" value="NAD(P)-bd_dom_sf"/>
</dbReference>
<comment type="caution">
    <text evidence="3">The sequence shown here is derived from an EMBL/GenBank/DDBJ whole genome shotgun (WGS) entry which is preliminary data.</text>
</comment>
<dbReference type="EMBL" id="JAPQKP010000002">
    <property type="protein sequence ID" value="KAJ5205222.1"/>
    <property type="molecule type" value="Genomic_DNA"/>
</dbReference>
<dbReference type="Gene3D" id="3.40.50.720">
    <property type="entry name" value="NAD(P)-binding Rossmann-like Domain"/>
    <property type="match status" value="1"/>
</dbReference>
<dbReference type="Pfam" id="PF00106">
    <property type="entry name" value="adh_short"/>
    <property type="match status" value="1"/>
</dbReference>
<keyword evidence="4" id="KW-1185">Reference proteome</keyword>
<evidence type="ECO:0000256" key="2">
    <source>
        <dbReference type="ARBA" id="ARBA00023002"/>
    </source>
</evidence>
<organism evidence="3 4">
    <name type="scientific">Penicillium cf. griseofulvum</name>
    <dbReference type="NCBI Taxonomy" id="2972120"/>
    <lineage>
        <taxon>Eukaryota</taxon>
        <taxon>Fungi</taxon>
        <taxon>Dikarya</taxon>
        <taxon>Ascomycota</taxon>
        <taxon>Pezizomycotina</taxon>
        <taxon>Eurotiomycetes</taxon>
        <taxon>Eurotiomycetidae</taxon>
        <taxon>Eurotiales</taxon>
        <taxon>Aspergillaceae</taxon>
        <taxon>Penicillium</taxon>
    </lineage>
</organism>
<evidence type="ECO:0000313" key="4">
    <source>
        <dbReference type="Proteomes" id="UP001150879"/>
    </source>
</evidence>
<reference evidence="3" key="2">
    <citation type="journal article" date="2023" name="IMA Fungus">
        <title>Comparative genomic study of the Penicillium genus elucidates a diverse pangenome and 15 lateral gene transfer events.</title>
        <authorList>
            <person name="Petersen C."/>
            <person name="Sorensen T."/>
            <person name="Nielsen M.R."/>
            <person name="Sondergaard T.E."/>
            <person name="Sorensen J.L."/>
            <person name="Fitzpatrick D.A."/>
            <person name="Frisvad J.C."/>
            <person name="Nielsen K.L."/>
        </authorList>
    </citation>
    <scope>NUCLEOTIDE SEQUENCE</scope>
    <source>
        <strain evidence="3">IBT 16849</strain>
    </source>
</reference>
<comment type="similarity">
    <text evidence="1">Belongs to the short-chain dehydrogenases/reductases (SDR) family.</text>
</comment>
<protein>
    <submittedName>
        <fullName evidence="3">Uncharacterized protein</fullName>
    </submittedName>
</protein>
<dbReference type="Proteomes" id="UP001150879">
    <property type="component" value="Unassembled WGS sequence"/>
</dbReference>
<dbReference type="OrthoDB" id="542013at2759"/>
<dbReference type="PANTHER" id="PTHR43157:SF31">
    <property type="entry name" value="PHOSPHATIDYLINOSITOL-GLYCAN BIOSYNTHESIS CLASS F PROTEIN"/>
    <property type="match status" value="1"/>
</dbReference>
<evidence type="ECO:0000256" key="1">
    <source>
        <dbReference type="ARBA" id="ARBA00006484"/>
    </source>
</evidence>
<dbReference type="SUPFAM" id="SSF51735">
    <property type="entry name" value="NAD(P)-binding Rossmann-fold domains"/>
    <property type="match status" value="1"/>
</dbReference>
<gene>
    <name evidence="3" type="ORF">N7472_001670</name>
</gene>
<dbReference type="GO" id="GO:0016491">
    <property type="term" value="F:oxidoreductase activity"/>
    <property type="evidence" value="ECO:0007669"/>
    <property type="project" value="UniProtKB-KW"/>
</dbReference>
<dbReference type="PRINTS" id="PR00081">
    <property type="entry name" value="GDHRDH"/>
</dbReference>
<reference evidence="3" key="1">
    <citation type="submission" date="2022-11" db="EMBL/GenBank/DDBJ databases">
        <authorList>
            <person name="Petersen C."/>
        </authorList>
    </citation>
    <scope>NUCLEOTIDE SEQUENCE</scope>
    <source>
        <strain evidence="3">IBT 16849</strain>
    </source>
</reference>